<evidence type="ECO:0000256" key="3">
    <source>
        <dbReference type="ARBA" id="ARBA00023027"/>
    </source>
</evidence>
<dbReference type="GO" id="GO:0003856">
    <property type="term" value="F:3-dehydroquinate synthase activity"/>
    <property type="evidence" value="ECO:0007669"/>
    <property type="project" value="TreeGrafter"/>
</dbReference>
<evidence type="ECO:0000259" key="6">
    <source>
        <dbReference type="Pfam" id="PF01761"/>
    </source>
</evidence>
<evidence type="ECO:0000256" key="2">
    <source>
        <dbReference type="ARBA" id="ARBA00022605"/>
    </source>
</evidence>
<dbReference type="InterPro" id="IPR056179">
    <property type="entry name" value="DHQS_C"/>
</dbReference>
<dbReference type="Gene3D" id="1.20.1090.10">
    <property type="entry name" value="Dehydroquinate synthase-like - alpha domain"/>
    <property type="match status" value="1"/>
</dbReference>
<dbReference type="Gene3D" id="3.40.50.1970">
    <property type="match status" value="2"/>
</dbReference>
<feature type="domain" description="3-dehydroquinate synthase N-terminal" evidence="6">
    <location>
        <begin position="99"/>
        <end position="159"/>
    </location>
</feature>
<dbReference type="PANTHER" id="PTHR43622">
    <property type="entry name" value="3-DEHYDROQUINATE SYNTHASE"/>
    <property type="match status" value="1"/>
</dbReference>
<proteinExistence type="predicted"/>
<evidence type="ECO:0000313" key="9">
    <source>
        <dbReference type="Proteomes" id="UP001174909"/>
    </source>
</evidence>
<sequence length="264" mass="28562">MTDSNLAATVHHSGGSYPVVAGWGILDDLGERLVDVGVRGAAYIITDENVMNPYGRRVQRSLQEAGIPAHCFIIPAGESSKSFELAQAIYHWLAERRAERGHTIISVPTSMAAMVDASIGGKVAINLPMAKNLVGAFYQPKGVFADAAALSTLGKRELAEGWAEAIKHGFILDAELVDVFEEHAEALMDVDPEISAEVIRRSMAIKAEVVSQDERETLGIRILLNYGHTIGHALESSTEYGRFLHGEGVSVGMMGQPAWLPRWA</sequence>
<evidence type="ECO:0000256" key="4">
    <source>
        <dbReference type="ARBA" id="ARBA00023141"/>
    </source>
</evidence>
<evidence type="ECO:0000256" key="1">
    <source>
        <dbReference type="ARBA" id="ARBA00001911"/>
    </source>
</evidence>
<keyword evidence="3" id="KW-0520">NAD</keyword>
<evidence type="ECO:0000256" key="5">
    <source>
        <dbReference type="ARBA" id="ARBA00023239"/>
    </source>
</evidence>
<dbReference type="InterPro" id="IPR050071">
    <property type="entry name" value="Dehydroquinate_synthase"/>
</dbReference>
<dbReference type="CDD" id="cd08195">
    <property type="entry name" value="DHQS"/>
    <property type="match status" value="1"/>
</dbReference>
<dbReference type="Pfam" id="PF24621">
    <property type="entry name" value="DHQS_C"/>
    <property type="match status" value="1"/>
</dbReference>
<keyword evidence="4" id="KW-0057">Aromatic amino acid biosynthesis</keyword>
<gene>
    <name evidence="8" type="ORF">GBAR_LOCUS27234</name>
</gene>
<dbReference type="InterPro" id="IPR030960">
    <property type="entry name" value="DHQS/DOIS_N"/>
</dbReference>
<dbReference type="Pfam" id="PF01761">
    <property type="entry name" value="DHQ_synthase"/>
    <property type="match status" value="1"/>
</dbReference>
<name>A0AA35XEJ5_GEOBA</name>
<comment type="caution">
    <text evidence="8">The sequence shown here is derived from an EMBL/GenBank/DDBJ whole genome shotgun (WGS) entry which is preliminary data.</text>
</comment>
<dbReference type="Proteomes" id="UP001174909">
    <property type="component" value="Unassembled WGS sequence"/>
</dbReference>
<accession>A0AA35XEJ5</accession>
<dbReference type="GO" id="GO:0009073">
    <property type="term" value="P:aromatic amino acid family biosynthetic process"/>
    <property type="evidence" value="ECO:0007669"/>
    <property type="project" value="UniProtKB-KW"/>
</dbReference>
<dbReference type="SUPFAM" id="SSF56796">
    <property type="entry name" value="Dehydroquinate synthase-like"/>
    <property type="match status" value="1"/>
</dbReference>
<evidence type="ECO:0000313" key="8">
    <source>
        <dbReference type="EMBL" id="CAI8049466.1"/>
    </source>
</evidence>
<dbReference type="EMBL" id="CASHTH010003796">
    <property type="protein sequence ID" value="CAI8049466.1"/>
    <property type="molecule type" value="Genomic_DNA"/>
</dbReference>
<dbReference type="GO" id="GO:0008652">
    <property type="term" value="P:amino acid biosynthetic process"/>
    <property type="evidence" value="ECO:0007669"/>
    <property type="project" value="UniProtKB-KW"/>
</dbReference>
<keyword evidence="9" id="KW-1185">Reference proteome</keyword>
<keyword evidence="2" id="KW-0028">Amino-acid biosynthesis</keyword>
<dbReference type="AlphaFoldDB" id="A0AA35XEJ5"/>
<feature type="domain" description="3-dehydroquinate synthase C-terminal" evidence="7">
    <location>
        <begin position="161"/>
        <end position="254"/>
    </location>
</feature>
<dbReference type="PANTHER" id="PTHR43622:SF7">
    <property type="entry name" value="3-DEHYDROQUINATE SYNTHASE, CHLOROPLASTIC"/>
    <property type="match status" value="1"/>
</dbReference>
<organism evidence="8 9">
    <name type="scientific">Geodia barretti</name>
    <name type="common">Barrett's horny sponge</name>
    <dbReference type="NCBI Taxonomy" id="519541"/>
    <lineage>
        <taxon>Eukaryota</taxon>
        <taxon>Metazoa</taxon>
        <taxon>Porifera</taxon>
        <taxon>Demospongiae</taxon>
        <taxon>Heteroscleromorpha</taxon>
        <taxon>Tetractinellida</taxon>
        <taxon>Astrophorina</taxon>
        <taxon>Geodiidae</taxon>
        <taxon>Geodia</taxon>
    </lineage>
</organism>
<protein>
    <submittedName>
        <fullName evidence="8">3-dehydroquinate synthase</fullName>
    </submittedName>
</protein>
<comment type="cofactor">
    <cofactor evidence="1">
        <name>NAD(+)</name>
        <dbReference type="ChEBI" id="CHEBI:57540"/>
    </cofactor>
</comment>
<reference evidence="8" key="1">
    <citation type="submission" date="2023-03" db="EMBL/GenBank/DDBJ databases">
        <authorList>
            <person name="Steffen K."/>
            <person name="Cardenas P."/>
        </authorList>
    </citation>
    <scope>NUCLEOTIDE SEQUENCE</scope>
</reference>
<evidence type="ECO:0000259" key="7">
    <source>
        <dbReference type="Pfam" id="PF24621"/>
    </source>
</evidence>
<keyword evidence="5" id="KW-0456">Lyase</keyword>